<evidence type="ECO:0000313" key="2">
    <source>
        <dbReference type="EMBL" id="NHA34110.1"/>
    </source>
</evidence>
<dbReference type="EMBL" id="POVK01000017">
    <property type="protein sequence ID" value="NHA34110.1"/>
    <property type="molecule type" value="Genomic_DNA"/>
</dbReference>
<reference evidence="1 4" key="3">
    <citation type="submission" date="2020-11" db="EMBL/GenBank/DDBJ databases">
        <authorList>
            <consortium name="Pathogen Informatics"/>
        </authorList>
    </citation>
    <scope>NUCLEOTIDE SEQUENCE [LARGE SCALE GENOMIC DNA]</scope>
    <source>
        <strain evidence="1 4">NCTC12218</strain>
    </source>
</reference>
<accession>A0A7Z7QRT5</accession>
<dbReference type="GeneID" id="93791131"/>
<evidence type="ECO:0000313" key="4">
    <source>
        <dbReference type="Proteomes" id="UP000264146"/>
    </source>
</evidence>
<dbReference type="Proteomes" id="UP000264146">
    <property type="component" value="Chromosome"/>
</dbReference>
<evidence type="ECO:0000313" key="5">
    <source>
        <dbReference type="Proteomes" id="UP000572988"/>
    </source>
</evidence>
<dbReference type="RefSeq" id="WP_016425677.1">
    <property type="nucleotide sequence ID" value="NZ_CABKRV010000002.1"/>
</dbReference>
<reference evidence="3" key="2">
    <citation type="submission" date="2018-06" db="EMBL/GenBank/DDBJ databases">
        <authorList>
            <consortium name="Pathogen Informatics"/>
            <person name="Doyle S."/>
        </authorList>
    </citation>
    <scope>NUCLEOTIDE SEQUENCE [LARGE SCALE GENOMIC DNA]</scope>
    <source>
        <strain evidence="3">NCTC12218</strain>
    </source>
</reference>
<organism evidence="3">
    <name type="scientific">Staphylococcus schleiferi</name>
    <dbReference type="NCBI Taxonomy" id="1295"/>
    <lineage>
        <taxon>Bacteria</taxon>
        <taxon>Bacillati</taxon>
        <taxon>Bacillota</taxon>
        <taxon>Bacilli</taxon>
        <taxon>Bacillales</taxon>
        <taxon>Staphylococcaceae</taxon>
        <taxon>Staphylococcus</taxon>
    </lineage>
</organism>
<dbReference type="Proteomes" id="UP000572988">
    <property type="component" value="Unassembled WGS sequence"/>
</dbReference>
<protein>
    <submittedName>
        <fullName evidence="3">Uncharacterized protein</fullName>
    </submittedName>
</protein>
<name>A0A7Z7QRT5_STASC</name>
<dbReference type="EMBL" id="LR962863">
    <property type="protein sequence ID" value="CAD7360800.1"/>
    <property type="molecule type" value="Genomic_DNA"/>
</dbReference>
<dbReference type="AlphaFoldDB" id="A0A7Z7QRT5"/>
<gene>
    <name evidence="2" type="ORF">C1O36_06195</name>
    <name evidence="3" type="ORF">NCTC12218_02503</name>
</gene>
<keyword evidence="5" id="KW-1185">Reference proteome</keyword>
<dbReference type="EMBL" id="UHEF01000001">
    <property type="protein sequence ID" value="SUM90454.1"/>
    <property type="molecule type" value="Genomic_DNA"/>
</dbReference>
<reference evidence="2 5" key="1">
    <citation type="submission" date="2018-01" db="EMBL/GenBank/DDBJ databases">
        <title>Complete genome sequence of Staphylococcus Scheliferi isolated from human.</title>
        <authorList>
            <person name="Abouelkhair M.A."/>
            <person name="Bemis D.A."/>
            <person name="Kania S.A."/>
        </authorList>
    </citation>
    <scope>NUCLEOTIDE SEQUENCE [LARGE SCALE GENOMIC DNA]</scope>
    <source>
        <strain evidence="2 5">ATCC 43808</strain>
    </source>
</reference>
<evidence type="ECO:0000313" key="3">
    <source>
        <dbReference type="EMBL" id="SUM90454.1"/>
    </source>
</evidence>
<sequence>MNFVHIKSTHDRWYEPAIAFYKNKLDHLVTEDASVFARSLKTDKTQHDFVFIVGIEDDAIVSLATAHYEATTNVGFIVYLLAQHSQDCEACLKTTLEQIEYELNRISNHLHGRDVNFFMFESTFESNDVDEETAKKINFRRHFLVDNGYEKQTEITYLQPSLDRNGKPIPLDLYVKGNIPLTKDIFGTSVKSCYILKYVYANQIPRSIIYPLLVKMGLRKEHRP</sequence>
<proteinExistence type="predicted"/>
<evidence type="ECO:0000313" key="1">
    <source>
        <dbReference type="EMBL" id="CAD7360800.1"/>
    </source>
</evidence>